<evidence type="ECO:0000259" key="7">
    <source>
        <dbReference type="Pfam" id="PF07980"/>
    </source>
</evidence>
<dbReference type="Pfam" id="PF07980">
    <property type="entry name" value="SusD_RagB"/>
    <property type="match status" value="1"/>
</dbReference>
<evidence type="ECO:0000256" key="4">
    <source>
        <dbReference type="ARBA" id="ARBA00023136"/>
    </source>
</evidence>
<dbReference type="AlphaFoldDB" id="A0A1T5EUN4"/>
<feature type="domain" description="SusD-like N-terminal" evidence="8">
    <location>
        <begin position="84"/>
        <end position="207"/>
    </location>
</feature>
<comment type="subcellular location">
    <subcellularLocation>
        <location evidence="1">Cell outer membrane</location>
    </subcellularLocation>
</comment>
<dbReference type="InterPro" id="IPR033985">
    <property type="entry name" value="SusD-like_N"/>
</dbReference>
<comment type="similarity">
    <text evidence="2">Belongs to the SusD family.</text>
</comment>
<protein>
    <submittedName>
        <fullName evidence="9">Starch-binding associating with outer membrane</fullName>
    </submittedName>
</protein>
<dbReference type="Proteomes" id="UP000191055">
    <property type="component" value="Unassembled WGS sequence"/>
</dbReference>
<sequence length="499" mass="57722">MKKYKLYISILFIASLAFSSCSDWLYIEPEDGVTVDQFWQTERDVHAAVMGCYASMLGGTTHPVAEAMFNWGELRADMIRSFRSINNDFEQINQGEILPTNNFARWNGFYTTINLCNTVLEFGPKVVERDGAFTQARMNEYKGEVLGLRALLYFYLARVFNEVPLVLEATTTDSRIQARTKASNADIFAQIISDLEEAERLIPRDHGRLEENKGRINYYTIKAIQADVYLWLDEFDKVIEACDEIIQSGQFALVPGNENWFTTLFVEGNSIESIFELQFSSEILNPYYNWVANVQWYRANTLTVEYLWPVNILALPEDADIRSDGAAYRSADGYSIWKYIGANREQRKPFNEATSNWIVYRYADILLMKAEALANTNQGAQALTYIDVIRDRANAPDDTYQSPTGQFGLTSYILDERGREFAYEGKRWFDILRNAKRNNYQRLDLLTDMAIRSTRPEKIESLINKLRDTDFHYLPIHQSEINAGYPHLKQNPFYDQTQR</sequence>
<name>A0A1T5EUN4_9BACT</name>
<evidence type="ECO:0000256" key="5">
    <source>
        <dbReference type="ARBA" id="ARBA00023237"/>
    </source>
</evidence>
<evidence type="ECO:0000256" key="1">
    <source>
        <dbReference type="ARBA" id="ARBA00004442"/>
    </source>
</evidence>
<proteinExistence type="inferred from homology"/>
<dbReference type="InterPro" id="IPR011990">
    <property type="entry name" value="TPR-like_helical_dom_sf"/>
</dbReference>
<dbReference type="SUPFAM" id="SSF48452">
    <property type="entry name" value="TPR-like"/>
    <property type="match status" value="1"/>
</dbReference>
<organism evidence="9 10">
    <name type="scientific">Alkalitalea saponilacus</name>
    <dbReference type="NCBI Taxonomy" id="889453"/>
    <lineage>
        <taxon>Bacteria</taxon>
        <taxon>Pseudomonadati</taxon>
        <taxon>Bacteroidota</taxon>
        <taxon>Bacteroidia</taxon>
        <taxon>Marinilabiliales</taxon>
        <taxon>Marinilabiliaceae</taxon>
        <taxon>Alkalitalea</taxon>
    </lineage>
</organism>
<evidence type="ECO:0000256" key="2">
    <source>
        <dbReference type="ARBA" id="ARBA00006275"/>
    </source>
</evidence>
<keyword evidence="3 6" id="KW-0732">Signal</keyword>
<evidence type="ECO:0000259" key="8">
    <source>
        <dbReference type="Pfam" id="PF14322"/>
    </source>
</evidence>
<keyword evidence="4" id="KW-0472">Membrane</keyword>
<dbReference type="STRING" id="889453.SAMN03080601_01398"/>
<dbReference type="EMBL" id="FUYV01000006">
    <property type="protein sequence ID" value="SKB87657.1"/>
    <property type="molecule type" value="Genomic_DNA"/>
</dbReference>
<dbReference type="Gene3D" id="1.25.40.390">
    <property type="match status" value="2"/>
</dbReference>
<dbReference type="PROSITE" id="PS51257">
    <property type="entry name" value="PROKAR_LIPOPROTEIN"/>
    <property type="match status" value="1"/>
</dbReference>
<dbReference type="OrthoDB" id="617686at2"/>
<dbReference type="GO" id="GO:0009279">
    <property type="term" value="C:cell outer membrane"/>
    <property type="evidence" value="ECO:0007669"/>
    <property type="project" value="UniProtKB-SubCell"/>
</dbReference>
<gene>
    <name evidence="9" type="ORF">SAMN03080601_01398</name>
</gene>
<feature type="signal peptide" evidence="6">
    <location>
        <begin position="1"/>
        <end position="19"/>
    </location>
</feature>
<reference evidence="9 10" key="1">
    <citation type="submission" date="2017-02" db="EMBL/GenBank/DDBJ databases">
        <authorList>
            <person name="Peterson S.W."/>
        </authorList>
    </citation>
    <scope>NUCLEOTIDE SEQUENCE [LARGE SCALE GENOMIC DNA]</scope>
    <source>
        <strain evidence="9 10">DSM 24412</strain>
    </source>
</reference>
<accession>A0A1T5EUN4</accession>
<dbReference type="CDD" id="cd08977">
    <property type="entry name" value="SusD"/>
    <property type="match status" value="1"/>
</dbReference>
<dbReference type="InterPro" id="IPR012944">
    <property type="entry name" value="SusD_RagB_dom"/>
</dbReference>
<evidence type="ECO:0000313" key="9">
    <source>
        <dbReference type="EMBL" id="SKB87657.1"/>
    </source>
</evidence>
<evidence type="ECO:0000313" key="10">
    <source>
        <dbReference type="Proteomes" id="UP000191055"/>
    </source>
</evidence>
<dbReference type="Pfam" id="PF14322">
    <property type="entry name" value="SusD-like_3"/>
    <property type="match status" value="1"/>
</dbReference>
<evidence type="ECO:0000256" key="6">
    <source>
        <dbReference type="SAM" id="SignalP"/>
    </source>
</evidence>
<evidence type="ECO:0000256" key="3">
    <source>
        <dbReference type="ARBA" id="ARBA00022729"/>
    </source>
</evidence>
<keyword evidence="10" id="KW-1185">Reference proteome</keyword>
<keyword evidence="5" id="KW-0998">Cell outer membrane</keyword>
<feature type="chain" id="PRO_5012368944" evidence="6">
    <location>
        <begin position="20"/>
        <end position="499"/>
    </location>
</feature>
<feature type="domain" description="RagB/SusD" evidence="7">
    <location>
        <begin position="328"/>
        <end position="494"/>
    </location>
</feature>